<feature type="chain" id="PRO_5046382888" evidence="1">
    <location>
        <begin position="21"/>
        <end position="179"/>
    </location>
</feature>
<dbReference type="EMBL" id="JACHCB010000002">
    <property type="protein sequence ID" value="MBB6108182.1"/>
    <property type="molecule type" value="Genomic_DNA"/>
</dbReference>
<keyword evidence="4" id="KW-1185">Reference proteome</keyword>
<evidence type="ECO:0000313" key="4">
    <source>
        <dbReference type="Proteomes" id="UP000541583"/>
    </source>
</evidence>
<feature type="signal peptide" evidence="1">
    <location>
        <begin position="1"/>
        <end position="20"/>
    </location>
</feature>
<dbReference type="InterPro" id="IPR036761">
    <property type="entry name" value="TTHA0802/YceI-like_sf"/>
</dbReference>
<feature type="domain" description="Lipid/polyisoprenoid-binding YceI-like" evidence="2">
    <location>
        <begin position="23"/>
        <end position="177"/>
    </location>
</feature>
<gene>
    <name evidence="3" type="ORF">HDF23_000917</name>
</gene>
<dbReference type="PANTHER" id="PTHR34406:SF1">
    <property type="entry name" value="PROTEIN YCEI"/>
    <property type="match status" value="1"/>
</dbReference>
<protein>
    <submittedName>
        <fullName evidence="3">Polyisoprenoid-binding protein YceI</fullName>
    </submittedName>
</protein>
<dbReference type="Proteomes" id="UP000541583">
    <property type="component" value="Unassembled WGS sequence"/>
</dbReference>
<sequence length="179" mass="19561">MMKKIYIAAILAFLVTNSFAQVKTTINKSAITFKIKNMGINCTGVFNGLQADVQFKPADLASSSIIASVETATINTDNEMRDNHLKSADYFDITTYPKITLKSVSFKHKGGDNYTGSFNVTIKDKTKLIEIPFTYTETGITAVFSGSFKINRRDFGLGGNSMVLADEATVTVNVESSIK</sequence>
<reference evidence="3 4" key="1">
    <citation type="submission" date="2020-08" db="EMBL/GenBank/DDBJ databases">
        <title>Genomic Encyclopedia of Type Strains, Phase IV (KMG-V): Genome sequencing to study the core and pangenomes of soil and plant-associated prokaryotes.</title>
        <authorList>
            <person name="Whitman W."/>
        </authorList>
    </citation>
    <scope>NUCLEOTIDE SEQUENCE [LARGE SCALE GENOMIC DNA]</scope>
    <source>
        <strain evidence="3 4">ANJLi2</strain>
    </source>
</reference>
<evidence type="ECO:0000313" key="3">
    <source>
        <dbReference type="EMBL" id="MBB6108182.1"/>
    </source>
</evidence>
<dbReference type="Gene3D" id="2.40.128.110">
    <property type="entry name" value="Lipid/polyisoprenoid-binding, YceI-like"/>
    <property type="match status" value="1"/>
</dbReference>
<dbReference type="SMART" id="SM00867">
    <property type="entry name" value="YceI"/>
    <property type="match status" value="1"/>
</dbReference>
<evidence type="ECO:0000256" key="1">
    <source>
        <dbReference type="SAM" id="SignalP"/>
    </source>
</evidence>
<accession>A0ABR6PEH8</accession>
<dbReference type="InterPro" id="IPR007372">
    <property type="entry name" value="Lipid/polyisoprenoid-bd_YceI"/>
</dbReference>
<keyword evidence="1" id="KW-0732">Signal</keyword>
<dbReference type="Pfam" id="PF04264">
    <property type="entry name" value="YceI"/>
    <property type="match status" value="1"/>
</dbReference>
<organism evidence="3 4">
    <name type="scientific">Mucilaginibacter lappiensis</name>
    <dbReference type="NCBI Taxonomy" id="354630"/>
    <lineage>
        <taxon>Bacteria</taxon>
        <taxon>Pseudomonadati</taxon>
        <taxon>Bacteroidota</taxon>
        <taxon>Sphingobacteriia</taxon>
        <taxon>Sphingobacteriales</taxon>
        <taxon>Sphingobacteriaceae</taxon>
        <taxon>Mucilaginibacter</taxon>
    </lineage>
</organism>
<dbReference type="PANTHER" id="PTHR34406">
    <property type="entry name" value="PROTEIN YCEI"/>
    <property type="match status" value="1"/>
</dbReference>
<evidence type="ECO:0000259" key="2">
    <source>
        <dbReference type="SMART" id="SM00867"/>
    </source>
</evidence>
<comment type="caution">
    <text evidence="3">The sequence shown here is derived from an EMBL/GenBank/DDBJ whole genome shotgun (WGS) entry which is preliminary data.</text>
</comment>
<proteinExistence type="predicted"/>
<name>A0ABR6PEH8_9SPHI</name>
<dbReference type="RefSeq" id="WP_084192088.1">
    <property type="nucleotide sequence ID" value="NZ_FTMG01000002.1"/>
</dbReference>
<dbReference type="SUPFAM" id="SSF101874">
    <property type="entry name" value="YceI-like"/>
    <property type="match status" value="1"/>
</dbReference>